<keyword evidence="2" id="KW-1185">Reference proteome</keyword>
<gene>
    <name evidence="1" type="ORF">HJG63_010032</name>
</gene>
<sequence length="153" mass="16397">MPGFWADVNFGGGGTWPGRHPGARGSALRDACPAPLLPSSRVSAGCRHVFKTPQTPRSSRSLRRVRWHLCGLTLPLYSVDCKLRHLPRCPCGPQVAQRAPRPADSLGALPTHAVVPGGIPSFLSRTGFSRRFSPFLLLGSARSRSLQGGTSAY</sequence>
<name>A0A7J8B793_ROUAE</name>
<proteinExistence type="predicted"/>
<dbReference type="EMBL" id="JACASE010000019">
    <property type="protein sequence ID" value="KAF6394707.1"/>
    <property type="molecule type" value="Genomic_DNA"/>
</dbReference>
<dbReference type="Proteomes" id="UP000593571">
    <property type="component" value="Unassembled WGS sequence"/>
</dbReference>
<accession>A0A7J8B793</accession>
<dbReference type="AlphaFoldDB" id="A0A7J8B793"/>
<organism evidence="1 2">
    <name type="scientific">Rousettus aegyptiacus</name>
    <name type="common">Egyptian fruit bat</name>
    <name type="synonym">Pteropus aegyptiacus</name>
    <dbReference type="NCBI Taxonomy" id="9407"/>
    <lineage>
        <taxon>Eukaryota</taxon>
        <taxon>Metazoa</taxon>
        <taxon>Chordata</taxon>
        <taxon>Craniata</taxon>
        <taxon>Vertebrata</taxon>
        <taxon>Euteleostomi</taxon>
        <taxon>Mammalia</taxon>
        <taxon>Eutheria</taxon>
        <taxon>Laurasiatheria</taxon>
        <taxon>Chiroptera</taxon>
        <taxon>Yinpterochiroptera</taxon>
        <taxon>Pteropodoidea</taxon>
        <taxon>Pteropodidae</taxon>
        <taxon>Rousettinae</taxon>
        <taxon>Rousettus</taxon>
    </lineage>
</organism>
<reference evidence="1 2" key="1">
    <citation type="journal article" date="2020" name="Nature">
        <title>Six reference-quality genomes reveal evolution of bat adaptations.</title>
        <authorList>
            <person name="Jebb D."/>
            <person name="Huang Z."/>
            <person name="Pippel M."/>
            <person name="Hughes G.M."/>
            <person name="Lavrichenko K."/>
            <person name="Devanna P."/>
            <person name="Winkler S."/>
            <person name="Jermiin L.S."/>
            <person name="Skirmuntt E.C."/>
            <person name="Katzourakis A."/>
            <person name="Burkitt-Gray L."/>
            <person name="Ray D.A."/>
            <person name="Sullivan K.A.M."/>
            <person name="Roscito J.G."/>
            <person name="Kirilenko B.M."/>
            <person name="Davalos L.M."/>
            <person name="Corthals A.P."/>
            <person name="Power M.L."/>
            <person name="Jones G."/>
            <person name="Ransome R.D."/>
            <person name="Dechmann D.K.N."/>
            <person name="Locatelli A.G."/>
            <person name="Puechmaille S.J."/>
            <person name="Fedrigo O."/>
            <person name="Jarvis E.D."/>
            <person name="Hiller M."/>
            <person name="Vernes S.C."/>
            <person name="Myers E.W."/>
            <person name="Teeling E.C."/>
        </authorList>
    </citation>
    <scope>NUCLEOTIDE SEQUENCE [LARGE SCALE GENOMIC DNA]</scope>
    <source>
        <strain evidence="1">MRouAeg1</strain>
        <tissue evidence="1">Muscle</tissue>
    </source>
</reference>
<comment type="caution">
    <text evidence="1">The sequence shown here is derived from an EMBL/GenBank/DDBJ whole genome shotgun (WGS) entry which is preliminary data.</text>
</comment>
<evidence type="ECO:0000313" key="1">
    <source>
        <dbReference type="EMBL" id="KAF6394707.1"/>
    </source>
</evidence>
<protein>
    <submittedName>
        <fullName evidence="1">Uncharacterized protein</fullName>
    </submittedName>
</protein>
<evidence type="ECO:0000313" key="2">
    <source>
        <dbReference type="Proteomes" id="UP000593571"/>
    </source>
</evidence>